<dbReference type="AlphaFoldDB" id="A0A9P8SKE0"/>
<dbReference type="Proteomes" id="UP000824596">
    <property type="component" value="Unassembled WGS sequence"/>
</dbReference>
<dbReference type="EMBL" id="JAIZPD010000004">
    <property type="protein sequence ID" value="KAH0964041.1"/>
    <property type="molecule type" value="Genomic_DNA"/>
</dbReference>
<sequence length="173" mass="19930">MVSNKKRLYVALYPSGVVNNEERRYHWGFLVGPKIENRQQVPGMRYHVRNLPIQGWAYEQVRLDNVRSTNNLLARIAIAKVEDEERLVRILREIPIVQNDPSWRCRTWVSNALVGIAKDGQAVGTAQLDWAQIETLAREYVAGKTVSGRYSVAEDMANPKPTWDMLERRETVP</sequence>
<gene>
    <name evidence="1" type="ORF">HRG_04469</name>
</gene>
<proteinExistence type="predicted"/>
<protein>
    <submittedName>
        <fullName evidence="1">Uncharacterized protein</fullName>
    </submittedName>
</protein>
<evidence type="ECO:0000313" key="1">
    <source>
        <dbReference type="EMBL" id="KAH0964041.1"/>
    </source>
</evidence>
<accession>A0A9P8SKE0</accession>
<dbReference type="OrthoDB" id="2679825at2759"/>
<name>A0A9P8SKE0_9HYPO</name>
<keyword evidence="2" id="KW-1185">Reference proteome</keyword>
<dbReference type="RefSeq" id="XP_044721554.1">
    <property type="nucleotide sequence ID" value="XM_044862940.1"/>
</dbReference>
<dbReference type="GeneID" id="68353598"/>
<dbReference type="InterPro" id="IPR054208">
    <property type="entry name" value="DUF6914"/>
</dbReference>
<organism evidence="1 2">
    <name type="scientific">Hirsutella rhossiliensis</name>
    <dbReference type="NCBI Taxonomy" id="111463"/>
    <lineage>
        <taxon>Eukaryota</taxon>
        <taxon>Fungi</taxon>
        <taxon>Dikarya</taxon>
        <taxon>Ascomycota</taxon>
        <taxon>Pezizomycotina</taxon>
        <taxon>Sordariomycetes</taxon>
        <taxon>Hypocreomycetidae</taxon>
        <taxon>Hypocreales</taxon>
        <taxon>Ophiocordycipitaceae</taxon>
        <taxon>Hirsutella</taxon>
    </lineage>
</organism>
<evidence type="ECO:0000313" key="2">
    <source>
        <dbReference type="Proteomes" id="UP000824596"/>
    </source>
</evidence>
<reference evidence="1" key="1">
    <citation type="submission" date="2021-09" db="EMBL/GenBank/DDBJ databases">
        <title>A high-quality genome of the endoparasitic fungus Hirsutella rhossiliensis with a comparison of Hirsutella genomes reveals transposable elements contributing to genome size variation.</title>
        <authorList>
            <person name="Lin R."/>
            <person name="Jiao Y."/>
            <person name="Sun X."/>
            <person name="Ling J."/>
            <person name="Xie B."/>
            <person name="Cheng X."/>
        </authorList>
    </citation>
    <scope>NUCLEOTIDE SEQUENCE</scope>
    <source>
        <strain evidence="1">HR02</strain>
    </source>
</reference>
<dbReference type="Pfam" id="PF21858">
    <property type="entry name" value="DUF6914"/>
    <property type="match status" value="1"/>
</dbReference>
<comment type="caution">
    <text evidence="1">The sequence shown here is derived from an EMBL/GenBank/DDBJ whole genome shotgun (WGS) entry which is preliminary data.</text>
</comment>